<dbReference type="GO" id="GO:0005525">
    <property type="term" value="F:GTP binding"/>
    <property type="evidence" value="ECO:0007669"/>
    <property type="project" value="UniProtKB-KW"/>
</dbReference>
<dbReference type="GO" id="GO:0003925">
    <property type="term" value="F:G protein activity"/>
    <property type="evidence" value="ECO:0007669"/>
    <property type="project" value="UniProtKB-EC"/>
</dbReference>
<keyword evidence="8" id="KW-0812">Transmembrane</keyword>
<dbReference type="GO" id="GO:0016020">
    <property type="term" value="C:membrane"/>
    <property type="evidence" value="ECO:0007669"/>
    <property type="project" value="UniProtKB-SubCell"/>
</dbReference>
<dbReference type="AlphaFoldDB" id="A0AAW0MM24"/>
<protein>
    <recommendedName>
        <fullName evidence="3">small monomeric GTPase</fullName>
        <ecNumber evidence="3">3.6.5.2</ecNumber>
    </recommendedName>
</protein>
<keyword evidence="5" id="KW-0342">GTP-binding</keyword>
<comment type="subcellular location">
    <subcellularLocation>
        <location evidence="1">Membrane</location>
        <topology evidence="1">Lipid-anchor</topology>
    </subcellularLocation>
</comment>
<dbReference type="InterPro" id="IPR050305">
    <property type="entry name" value="Small_GTPase_Rab"/>
</dbReference>
<dbReference type="PROSITE" id="PS51419">
    <property type="entry name" value="RAB"/>
    <property type="match status" value="1"/>
</dbReference>
<comment type="similarity">
    <text evidence="2">Belongs to the small GTPase superfamily. Rab family.</text>
</comment>
<organism evidence="9 10">
    <name type="scientific">Mugilogobius chulae</name>
    <name type="common">yellowstripe goby</name>
    <dbReference type="NCBI Taxonomy" id="88201"/>
    <lineage>
        <taxon>Eukaryota</taxon>
        <taxon>Metazoa</taxon>
        <taxon>Chordata</taxon>
        <taxon>Craniata</taxon>
        <taxon>Vertebrata</taxon>
        <taxon>Euteleostomi</taxon>
        <taxon>Actinopterygii</taxon>
        <taxon>Neopterygii</taxon>
        <taxon>Teleostei</taxon>
        <taxon>Neoteleostei</taxon>
        <taxon>Acanthomorphata</taxon>
        <taxon>Gobiaria</taxon>
        <taxon>Gobiiformes</taxon>
        <taxon>Gobioidei</taxon>
        <taxon>Gobiidae</taxon>
        <taxon>Gobionellinae</taxon>
        <taxon>Mugilogobius</taxon>
    </lineage>
</organism>
<keyword evidence="8" id="KW-0472">Membrane</keyword>
<dbReference type="EMBL" id="JBBPFD010000079">
    <property type="protein sequence ID" value="KAK7880560.1"/>
    <property type="molecule type" value="Genomic_DNA"/>
</dbReference>
<keyword evidence="4" id="KW-0547">Nucleotide-binding</keyword>
<dbReference type="Pfam" id="PF00071">
    <property type="entry name" value="Ras"/>
    <property type="match status" value="1"/>
</dbReference>
<evidence type="ECO:0000256" key="6">
    <source>
        <dbReference type="ARBA" id="ARBA00023289"/>
    </source>
</evidence>
<dbReference type="Gene3D" id="3.40.50.300">
    <property type="entry name" value="P-loop containing nucleotide triphosphate hydrolases"/>
    <property type="match status" value="1"/>
</dbReference>
<sequence length="134" mass="15585">CLWISFNINPAHYTDWILLKTCGLMWEVSNSLFLFVYNFKGVKIKYKIFHFKLPTSADSSHDRAVKREEGERLAKEFGVPFMETSAKSGLNVELAFTAVARELKHRTMKEPDEPKFQLQQYVDREMRTAGCCRA</sequence>
<evidence type="ECO:0000256" key="1">
    <source>
        <dbReference type="ARBA" id="ARBA00004635"/>
    </source>
</evidence>
<evidence type="ECO:0000256" key="7">
    <source>
        <dbReference type="ARBA" id="ARBA00047660"/>
    </source>
</evidence>
<dbReference type="InterPro" id="IPR027417">
    <property type="entry name" value="P-loop_NTPase"/>
</dbReference>
<dbReference type="Proteomes" id="UP001460270">
    <property type="component" value="Unassembled WGS sequence"/>
</dbReference>
<reference evidence="10" key="1">
    <citation type="submission" date="2024-04" db="EMBL/GenBank/DDBJ databases">
        <title>Salinicola lusitanus LLJ914,a marine bacterium isolated from the Okinawa Trough.</title>
        <authorList>
            <person name="Li J."/>
        </authorList>
    </citation>
    <scope>NUCLEOTIDE SEQUENCE [LARGE SCALE GENOMIC DNA]</scope>
</reference>
<keyword evidence="6" id="KW-0449">Lipoprotein</keyword>
<evidence type="ECO:0000313" key="10">
    <source>
        <dbReference type="Proteomes" id="UP001460270"/>
    </source>
</evidence>
<dbReference type="PROSITE" id="PS51421">
    <property type="entry name" value="RAS"/>
    <property type="match status" value="1"/>
</dbReference>
<evidence type="ECO:0000256" key="2">
    <source>
        <dbReference type="ARBA" id="ARBA00006270"/>
    </source>
</evidence>
<keyword evidence="10" id="KW-1185">Reference proteome</keyword>
<comment type="caution">
    <text evidence="9">The sequence shown here is derived from an EMBL/GenBank/DDBJ whole genome shotgun (WGS) entry which is preliminary data.</text>
</comment>
<evidence type="ECO:0000256" key="5">
    <source>
        <dbReference type="ARBA" id="ARBA00023134"/>
    </source>
</evidence>
<dbReference type="SMART" id="SM00175">
    <property type="entry name" value="RAB"/>
    <property type="match status" value="1"/>
</dbReference>
<dbReference type="PANTHER" id="PTHR47980">
    <property type="entry name" value="LD44762P"/>
    <property type="match status" value="1"/>
</dbReference>
<comment type="catalytic activity">
    <reaction evidence="7">
        <text>GTP + H2O = GDP + phosphate + H(+)</text>
        <dbReference type="Rhea" id="RHEA:19669"/>
        <dbReference type="ChEBI" id="CHEBI:15377"/>
        <dbReference type="ChEBI" id="CHEBI:15378"/>
        <dbReference type="ChEBI" id="CHEBI:37565"/>
        <dbReference type="ChEBI" id="CHEBI:43474"/>
        <dbReference type="ChEBI" id="CHEBI:58189"/>
        <dbReference type="EC" id="3.6.5.2"/>
    </reaction>
    <physiologicalReaction direction="left-to-right" evidence="7">
        <dbReference type="Rhea" id="RHEA:19670"/>
    </physiologicalReaction>
</comment>
<feature type="transmembrane region" description="Helical" evidence="8">
    <location>
        <begin position="16"/>
        <end position="37"/>
    </location>
</feature>
<proteinExistence type="inferred from homology"/>
<accession>A0AAW0MM24</accession>
<dbReference type="SUPFAM" id="SSF52540">
    <property type="entry name" value="P-loop containing nucleoside triphosphate hydrolases"/>
    <property type="match status" value="1"/>
</dbReference>
<keyword evidence="6" id="KW-0636">Prenylation</keyword>
<keyword evidence="8" id="KW-1133">Transmembrane helix</keyword>
<evidence type="ECO:0000256" key="8">
    <source>
        <dbReference type="SAM" id="Phobius"/>
    </source>
</evidence>
<evidence type="ECO:0000256" key="3">
    <source>
        <dbReference type="ARBA" id="ARBA00011984"/>
    </source>
</evidence>
<evidence type="ECO:0000256" key="4">
    <source>
        <dbReference type="ARBA" id="ARBA00022741"/>
    </source>
</evidence>
<gene>
    <name evidence="9" type="ORF">WMY93_032804</name>
</gene>
<dbReference type="EC" id="3.6.5.2" evidence="3"/>
<evidence type="ECO:0000313" key="9">
    <source>
        <dbReference type="EMBL" id="KAK7880560.1"/>
    </source>
</evidence>
<name>A0AAW0MM24_9GOBI</name>
<feature type="non-terminal residue" evidence="9">
    <location>
        <position position="1"/>
    </location>
</feature>
<dbReference type="InterPro" id="IPR001806">
    <property type="entry name" value="Small_GTPase"/>
</dbReference>